<protein>
    <submittedName>
        <fullName evidence="2">Glutaredoxin</fullName>
    </submittedName>
</protein>
<evidence type="ECO:0000313" key="3">
    <source>
        <dbReference type="Proteomes" id="UP001304187"/>
    </source>
</evidence>
<evidence type="ECO:0000313" key="2">
    <source>
        <dbReference type="EMBL" id="WMM95058.1"/>
    </source>
</evidence>
<reference evidence="2 3" key="1">
    <citation type="submission" date="2023-08" db="EMBL/GenBank/DDBJ databases">
        <authorList>
            <person name="Du S."/>
            <person name="Wu Z."/>
            <person name="Wu Y."/>
            <person name="Yang M."/>
            <person name="Shao J."/>
            <person name="Liu H."/>
            <person name="Zhao Y."/>
            <person name="Zhang Z."/>
        </authorList>
    </citation>
    <scope>NUCLEOTIDE SEQUENCE [LARGE SCALE GENOMIC DNA]</scope>
</reference>
<dbReference type="InterPro" id="IPR002109">
    <property type="entry name" value="Glutaredoxin"/>
</dbReference>
<dbReference type="Pfam" id="PF00462">
    <property type="entry name" value="Glutaredoxin"/>
    <property type="match status" value="1"/>
</dbReference>
<feature type="domain" description="Glutaredoxin" evidence="1">
    <location>
        <begin position="5"/>
        <end position="62"/>
    </location>
</feature>
<organism evidence="2 3">
    <name type="scientific">Roseobacter phage CRP-171</name>
    <dbReference type="NCBI Taxonomy" id="3072846"/>
    <lineage>
        <taxon>Viruses</taxon>
        <taxon>Duplodnaviria</taxon>
        <taxon>Heunggongvirae</taxon>
        <taxon>Uroviricota</taxon>
        <taxon>Caudoviricetes</taxon>
        <taxon>Autographivirales</taxon>
        <taxon>Autographivirales incertae sedis</taxon>
        <taxon>Oceanidvirus</taxon>
        <taxon>Oceanidvirus CRP171</taxon>
    </lineage>
</organism>
<sequence length="76" mass="8582">MNVFTVITSDSCGWCHKAMDLLRDAGLDYRIIPIGNKPWLKTTLSMADISTVPQVFRPDGELIGGYEQLRVYLGRH</sequence>
<dbReference type="PROSITE" id="PS51354">
    <property type="entry name" value="GLUTAREDOXIN_2"/>
    <property type="match status" value="1"/>
</dbReference>
<accession>A0AAX3ZW16</accession>
<evidence type="ECO:0000259" key="1">
    <source>
        <dbReference type="Pfam" id="PF00462"/>
    </source>
</evidence>
<gene>
    <name evidence="2" type="ORF">CRP171_gp19</name>
</gene>
<proteinExistence type="predicted"/>
<dbReference type="Proteomes" id="UP001304187">
    <property type="component" value="Segment"/>
</dbReference>
<dbReference type="InterPro" id="IPR036249">
    <property type="entry name" value="Thioredoxin-like_sf"/>
</dbReference>
<name>A0AAX3ZW16_9CAUD</name>
<keyword evidence="3" id="KW-1185">Reference proteome</keyword>
<dbReference type="EMBL" id="OR420737">
    <property type="protein sequence ID" value="WMM95058.1"/>
    <property type="molecule type" value="Genomic_DNA"/>
</dbReference>
<dbReference type="Gene3D" id="3.40.30.10">
    <property type="entry name" value="Glutaredoxin"/>
    <property type="match status" value="1"/>
</dbReference>
<dbReference type="SUPFAM" id="SSF52833">
    <property type="entry name" value="Thioredoxin-like"/>
    <property type="match status" value="1"/>
</dbReference>